<gene>
    <name evidence="5" type="ORF">FKG94_08745</name>
</gene>
<feature type="domain" description="HpcH/HpaI aldolase/citrate lyase" evidence="4">
    <location>
        <begin position="23"/>
        <end position="241"/>
    </location>
</feature>
<dbReference type="Pfam" id="PF03328">
    <property type="entry name" value="HpcH_HpaI"/>
    <property type="match status" value="1"/>
</dbReference>
<keyword evidence="6" id="KW-1185">Reference proteome</keyword>
<dbReference type="SUPFAM" id="SSF51621">
    <property type="entry name" value="Phosphoenolpyruvate/pyruvate domain"/>
    <property type="match status" value="1"/>
</dbReference>
<evidence type="ECO:0000313" key="5">
    <source>
        <dbReference type="EMBL" id="TQV81184.1"/>
    </source>
</evidence>
<evidence type="ECO:0000256" key="2">
    <source>
        <dbReference type="ARBA" id="ARBA00022723"/>
    </source>
</evidence>
<dbReference type="GO" id="GO:0046872">
    <property type="term" value="F:metal ion binding"/>
    <property type="evidence" value="ECO:0007669"/>
    <property type="project" value="UniProtKB-KW"/>
</dbReference>
<dbReference type="InterPro" id="IPR040442">
    <property type="entry name" value="Pyrv_kinase-like_dom_sf"/>
</dbReference>
<organism evidence="5 6">
    <name type="scientific">Exilibacterium tricleocarpae</name>
    <dbReference type="NCBI Taxonomy" id="2591008"/>
    <lineage>
        <taxon>Bacteria</taxon>
        <taxon>Pseudomonadati</taxon>
        <taxon>Pseudomonadota</taxon>
        <taxon>Gammaproteobacteria</taxon>
        <taxon>Cellvibrionales</taxon>
        <taxon>Cellvibrionaceae</taxon>
        <taxon>Exilibacterium</taxon>
    </lineage>
</organism>
<sequence>MDNPTTDTKPAFRQRLLQGEPLIGTFVKTPSPIVCEILGLTPLDTICIDAEHAPFGRLELDGCLLALRAAQMPALVRVPSAAPAELANALDCGATGVVVPHVCSAAEAQALAQAARYGRGGRGYAGSPRAAGYTTKSMAAHKADSAAQTTVIAQIEDIEAVDAIDEIAAVAGIDCLFVGRIDLTVALGADSPNDPAVIAAVEKVCAAGRAAGRPVGMFVPNVEEAAHWRKQGASLFLLSSDHIFMLRGAGDLAASFRGSEAR</sequence>
<keyword evidence="3" id="KW-0456">Lyase</keyword>
<dbReference type="GO" id="GO:0016832">
    <property type="term" value="F:aldehyde-lyase activity"/>
    <property type="evidence" value="ECO:0007669"/>
    <property type="project" value="TreeGrafter"/>
</dbReference>
<dbReference type="GO" id="GO:0005737">
    <property type="term" value="C:cytoplasm"/>
    <property type="evidence" value="ECO:0007669"/>
    <property type="project" value="TreeGrafter"/>
</dbReference>
<dbReference type="AlphaFoldDB" id="A0A545TVE8"/>
<name>A0A545TVE8_9GAMM</name>
<dbReference type="Proteomes" id="UP000319732">
    <property type="component" value="Unassembled WGS sequence"/>
</dbReference>
<reference evidence="5 6" key="1">
    <citation type="submission" date="2019-06" db="EMBL/GenBank/DDBJ databases">
        <title>Whole genome sequence for Cellvibrionaceae sp. R142.</title>
        <authorList>
            <person name="Wang G."/>
        </authorList>
    </citation>
    <scope>NUCLEOTIDE SEQUENCE [LARGE SCALE GENOMIC DNA]</scope>
    <source>
        <strain evidence="5 6">R142</strain>
    </source>
</reference>
<keyword evidence="2" id="KW-0479">Metal-binding</keyword>
<dbReference type="OrthoDB" id="86160at2"/>
<dbReference type="InterPro" id="IPR015813">
    <property type="entry name" value="Pyrv/PenolPyrv_kinase-like_dom"/>
</dbReference>
<dbReference type="PANTHER" id="PTHR30502:SF0">
    <property type="entry name" value="PHOSPHOENOLPYRUVATE CARBOXYLASE FAMILY PROTEIN"/>
    <property type="match status" value="1"/>
</dbReference>
<dbReference type="RefSeq" id="WP_142903845.1">
    <property type="nucleotide sequence ID" value="NZ_ML660091.1"/>
</dbReference>
<accession>A0A545TVE8</accession>
<comment type="caution">
    <text evidence="5">The sequence shown here is derived from an EMBL/GenBank/DDBJ whole genome shotgun (WGS) entry which is preliminary data.</text>
</comment>
<evidence type="ECO:0000313" key="6">
    <source>
        <dbReference type="Proteomes" id="UP000319732"/>
    </source>
</evidence>
<protein>
    <submittedName>
        <fullName evidence="5">Aldolase</fullName>
    </submittedName>
</protein>
<evidence type="ECO:0000259" key="4">
    <source>
        <dbReference type="Pfam" id="PF03328"/>
    </source>
</evidence>
<proteinExistence type="inferred from homology"/>
<dbReference type="InterPro" id="IPR005000">
    <property type="entry name" value="Aldolase/citrate-lyase_domain"/>
</dbReference>
<evidence type="ECO:0000256" key="1">
    <source>
        <dbReference type="ARBA" id="ARBA00005568"/>
    </source>
</evidence>
<dbReference type="PANTHER" id="PTHR30502">
    <property type="entry name" value="2-KETO-3-DEOXY-L-RHAMNONATE ALDOLASE"/>
    <property type="match status" value="1"/>
</dbReference>
<dbReference type="InterPro" id="IPR050251">
    <property type="entry name" value="HpcH-HpaI_aldolase"/>
</dbReference>
<comment type="similarity">
    <text evidence="1">Belongs to the HpcH/HpaI aldolase family.</text>
</comment>
<evidence type="ECO:0000256" key="3">
    <source>
        <dbReference type="ARBA" id="ARBA00023239"/>
    </source>
</evidence>
<dbReference type="EMBL" id="VHSG01000008">
    <property type="protein sequence ID" value="TQV81184.1"/>
    <property type="molecule type" value="Genomic_DNA"/>
</dbReference>
<dbReference type="Gene3D" id="3.20.20.60">
    <property type="entry name" value="Phosphoenolpyruvate-binding domains"/>
    <property type="match status" value="1"/>
</dbReference>